<sequence length="266" mass="29068">MSAPTRPLSRTGPPSGGREMLVARLRPYNLAAGLLHLAQAIAVVVLANQFALPVRARYMTGPPGPQVGTDTVTLFSVRFAWAVAAFFGLSALAHLLVVGPAWNRYRRLVSQGRNPYRWLEYSLSASIMIVLIAMLVGIDDVAALIALVGVNASMIGFGWMQERYETPGAGMQPFWIGCMAGAIPWIAIGVYLIGPGADLHPPGFVYAIFFSLFGLFNCFAVNQWLQYKQVGRWKEYLVGERAYVTLSLVAKSLLAWQIFASTLASR</sequence>
<evidence type="ECO:0000313" key="3">
    <source>
        <dbReference type="Proteomes" id="UP000437736"/>
    </source>
</evidence>
<feature type="transmembrane region" description="Helical" evidence="1">
    <location>
        <begin position="204"/>
        <end position="221"/>
    </location>
</feature>
<feature type="transmembrane region" description="Helical" evidence="1">
    <location>
        <begin position="72"/>
        <end position="97"/>
    </location>
</feature>
<keyword evidence="1" id="KW-0812">Transmembrane</keyword>
<organism evidence="2 3">
    <name type="scientific">Acidiferrimicrobium australe</name>
    <dbReference type="NCBI Taxonomy" id="2664430"/>
    <lineage>
        <taxon>Bacteria</taxon>
        <taxon>Bacillati</taxon>
        <taxon>Actinomycetota</taxon>
        <taxon>Acidimicrobiia</taxon>
        <taxon>Acidimicrobiales</taxon>
        <taxon>Acidimicrobiaceae</taxon>
        <taxon>Acidiferrimicrobium</taxon>
    </lineage>
</organism>
<reference evidence="2 3" key="1">
    <citation type="submission" date="2019-11" db="EMBL/GenBank/DDBJ databases">
        <title>Acidiferrimicrobium australis gen. nov., sp. nov., an acidophilic and obligately heterotrophic, member of the Actinobacteria that catalyses dissimilatory oxido- reduction of iron isolated from metal-rich acidic water in Chile.</title>
        <authorList>
            <person name="Gonzalez D."/>
            <person name="Huber K."/>
            <person name="Hedrich S."/>
            <person name="Rojas-Villalobos C."/>
            <person name="Quatrini R."/>
            <person name="Dinamarca M.A."/>
            <person name="Schwarz A."/>
            <person name="Canales C."/>
            <person name="Nancucheo I."/>
        </authorList>
    </citation>
    <scope>NUCLEOTIDE SEQUENCE [LARGE SCALE GENOMIC DNA]</scope>
    <source>
        <strain evidence="2 3">USS-CCA1</strain>
    </source>
</reference>
<keyword evidence="3" id="KW-1185">Reference proteome</keyword>
<evidence type="ECO:0000313" key="2">
    <source>
        <dbReference type="EMBL" id="MST32125.1"/>
    </source>
</evidence>
<keyword evidence="1" id="KW-0472">Membrane</keyword>
<proteinExistence type="predicted"/>
<feature type="transmembrane region" description="Helical" evidence="1">
    <location>
        <begin position="142"/>
        <end position="160"/>
    </location>
</feature>
<dbReference type="Proteomes" id="UP000437736">
    <property type="component" value="Unassembled WGS sequence"/>
</dbReference>
<name>A0ABW9QQL6_9ACTN</name>
<evidence type="ECO:0008006" key="4">
    <source>
        <dbReference type="Google" id="ProtNLM"/>
    </source>
</evidence>
<feature type="transmembrane region" description="Helical" evidence="1">
    <location>
        <begin position="242"/>
        <end position="264"/>
    </location>
</feature>
<dbReference type="Gene3D" id="1.20.1070.10">
    <property type="entry name" value="Rhodopsin 7-helix transmembrane proteins"/>
    <property type="match status" value="1"/>
</dbReference>
<feature type="transmembrane region" description="Helical" evidence="1">
    <location>
        <begin position="172"/>
        <end position="192"/>
    </location>
</feature>
<gene>
    <name evidence="2" type="ORF">GHK86_05215</name>
</gene>
<comment type="caution">
    <text evidence="2">The sequence shown here is derived from an EMBL/GenBank/DDBJ whole genome shotgun (WGS) entry which is preliminary data.</text>
</comment>
<protein>
    <recommendedName>
        <fullName evidence="4">Heliorhodopsin HeR</fullName>
    </recommendedName>
</protein>
<dbReference type="NCBIfam" id="NF038020">
    <property type="entry name" value="HeR"/>
    <property type="match status" value="1"/>
</dbReference>
<feature type="transmembrane region" description="Helical" evidence="1">
    <location>
        <begin position="118"/>
        <end position="136"/>
    </location>
</feature>
<dbReference type="Pfam" id="PF18761">
    <property type="entry name" value="Heliorhodopsin"/>
    <property type="match status" value="1"/>
</dbReference>
<accession>A0ABW9QQL6</accession>
<feature type="transmembrane region" description="Helical" evidence="1">
    <location>
        <begin position="28"/>
        <end position="52"/>
    </location>
</feature>
<evidence type="ECO:0000256" key="1">
    <source>
        <dbReference type="SAM" id="Phobius"/>
    </source>
</evidence>
<dbReference type="InterPro" id="IPR041113">
    <property type="entry name" value="Heliorhodopsin"/>
</dbReference>
<keyword evidence="1" id="KW-1133">Transmembrane helix</keyword>
<dbReference type="EMBL" id="WJHE01000218">
    <property type="protein sequence ID" value="MST32125.1"/>
    <property type="molecule type" value="Genomic_DNA"/>
</dbReference>